<dbReference type="VEuPathDB" id="FungiDB:C5L36_0C01690"/>
<proteinExistence type="inferred from homology"/>
<dbReference type="RefSeq" id="XP_029321698.1">
    <property type="nucleotide sequence ID" value="XM_029465838.1"/>
</dbReference>
<keyword evidence="4" id="KW-1185">Reference proteome</keyword>
<dbReference type="Gene3D" id="3.40.1390.30">
    <property type="entry name" value="NIF3 (NGG1p interacting factor 3)-like"/>
    <property type="match status" value="1"/>
</dbReference>
<feature type="binding site" evidence="2">
    <location>
        <position position="141"/>
    </location>
    <ligand>
        <name>a divalent metal cation</name>
        <dbReference type="ChEBI" id="CHEBI:60240"/>
        <label>1</label>
    </ligand>
</feature>
<evidence type="ECO:0000313" key="3">
    <source>
        <dbReference type="EMBL" id="AWU76221.1"/>
    </source>
</evidence>
<dbReference type="NCBIfam" id="TIGR00486">
    <property type="entry name" value="YbgI_SA1388"/>
    <property type="match status" value="1"/>
</dbReference>
<gene>
    <name evidence="3" type="ORF">C5L36_0C01690</name>
</gene>
<evidence type="ECO:0000313" key="4">
    <source>
        <dbReference type="Proteomes" id="UP000249293"/>
    </source>
</evidence>
<dbReference type="SUPFAM" id="SSF102705">
    <property type="entry name" value="NIF3 (NGG1p interacting factor 3)-like"/>
    <property type="match status" value="1"/>
</dbReference>
<feature type="binding site" evidence="2">
    <location>
        <position position="268"/>
    </location>
    <ligand>
        <name>a divalent metal cation</name>
        <dbReference type="ChEBI" id="CHEBI:60240"/>
        <label>1</label>
    </ligand>
</feature>
<dbReference type="Pfam" id="PF01784">
    <property type="entry name" value="DUF34_NIF3"/>
    <property type="match status" value="1"/>
</dbReference>
<dbReference type="PANTHER" id="PTHR13799:SF13">
    <property type="entry name" value="NIF3-LIKE PROTEIN 1"/>
    <property type="match status" value="1"/>
</dbReference>
<organism evidence="3 4">
    <name type="scientific">Pichia kudriavzevii</name>
    <name type="common">Yeast</name>
    <name type="synonym">Issatchenkia orientalis</name>
    <dbReference type="NCBI Taxonomy" id="4909"/>
    <lineage>
        <taxon>Eukaryota</taxon>
        <taxon>Fungi</taxon>
        <taxon>Dikarya</taxon>
        <taxon>Ascomycota</taxon>
        <taxon>Saccharomycotina</taxon>
        <taxon>Pichiomycetes</taxon>
        <taxon>Pichiales</taxon>
        <taxon>Pichiaceae</taxon>
        <taxon>Pichia</taxon>
    </lineage>
</organism>
<dbReference type="AlphaFoldDB" id="A0A2U9R4S0"/>
<sequence>MDCFLSLLGWQGQKCKEKFKHRHTHTYRMPLSRPSLKQVTSLLNKLYPLKYADNSWDNTGLLIDASVATSNEKPRLLLAIDLTEAVAQEAIDQKCNVIVAYHPFLFRKFNRISPETNPQQRTLVKLLQHEISVYSPHTAVDAAAGGVNDWLVEGVSKGSEFTSEVIIRDESNVEGVGMGRLVTLKSPVSILEIVSRIKVSLDLDHVQLGTRNINQMVSTIAICAGSGSSVFSGVDADCYYTGELSHHEQLAYVEQDKSLVICGHSNTERGFLSVMAAKIAENVHELETGADSILVSKTDCSPFQTV</sequence>
<dbReference type="GeneID" id="40384016"/>
<name>A0A2U9R4S0_PICKU</name>
<dbReference type="GO" id="GO:0046872">
    <property type="term" value="F:metal ion binding"/>
    <property type="evidence" value="ECO:0007669"/>
    <property type="project" value="UniProtKB-KW"/>
</dbReference>
<comment type="similarity">
    <text evidence="1">Belongs to the GTP cyclohydrolase I type 2/NIF3 family.</text>
</comment>
<dbReference type="OrthoDB" id="3345469at2759"/>
<evidence type="ECO:0008006" key="5">
    <source>
        <dbReference type="Google" id="ProtNLM"/>
    </source>
</evidence>
<feature type="binding site" evidence="2">
    <location>
        <position position="102"/>
    </location>
    <ligand>
        <name>a divalent metal cation</name>
        <dbReference type="ChEBI" id="CHEBI:60240"/>
        <label>1</label>
    </ligand>
</feature>
<dbReference type="STRING" id="4909.A0A2U9R4S0"/>
<evidence type="ECO:0000256" key="2">
    <source>
        <dbReference type="PIRSR" id="PIRSR602678-1"/>
    </source>
</evidence>
<protein>
    <recommendedName>
        <fullName evidence="5">NGG1-interacting factor 3</fullName>
    </recommendedName>
</protein>
<reference evidence="3 4" key="1">
    <citation type="submission" date="2018-06" db="EMBL/GenBank/DDBJ databases">
        <title>Population genomics shows no distinction between pathogenic Candida krusei and environmental Pichia kudriavzevii: One species, four names.</title>
        <authorList>
            <person name="Douglass A.P."/>
            <person name="Offei B."/>
            <person name="Braun-Galleani S."/>
            <person name="Coughlan A.Y."/>
            <person name="Martos A."/>
            <person name="Ortiz-Merino R.A."/>
            <person name="Byrne K.P."/>
            <person name="Wolfe K.H."/>
        </authorList>
    </citation>
    <scope>NUCLEOTIDE SEQUENCE [LARGE SCALE GENOMIC DNA]</scope>
    <source>
        <strain evidence="3 4">CBS573</strain>
    </source>
</reference>
<dbReference type="EMBL" id="CP028775">
    <property type="protein sequence ID" value="AWU76221.1"/>
    <property type="molecule type" value="Genomic_DNA"/>
</dbReference>
<dbReference type="Proteomes" id="UP000249293">
    <property type="component" value="Chromosome 3"/>
</dbReference>
<dbReference type="InterPro" id="IPR002678">
    <property type="entry name" value="DUF34/NIF3"/>
</dbReference>
<evidence type="ECO:0000256" key="1">
    <source>
        <dbReference type="ARBA" id="ARBA00006964"/>
    </source>
</evidence>
<feature type="binding site" evidence="2">
    <location>
        <position position="264"/>
    </location>
    <ligand>
        <name>a divalent metal cation</name>
        <dbReference type="ChEBI" id="CHEBI:60240"/>
        <label>1</label>
    </ligand>
</feature>
<dbReference type="PANTHER" id="PTHR13799">
    <property type="entry name" value="NGG1 INTERACTING FACTOR 3"/>
    <property type="match status" value="1"/>
</dbReference>
<keyword evidence="2" id="KW-0479">Metal-binding</keyword>
<dbReference type="KEGG" id="pkz:C5L36_0C01690"/>
<dbReference type="FunFam" id="3.40.1390.30:FF:000001">
    <property type="entry name" value="GTP cyclohydrolase 1 type 2"/>
    <property type="match status" value="1"/>
</dbReference>
<dbReference type="InterPro" id="IPR036069">
    <property type="entry name" value="DUF34/NIF3_sf"/>
</dbReference>
<accession>A0A2U9R4S0</accession>
<dbReference type="GO" id="GO:0005739">
    <property type="term" value="C:mitochondrion"/>
    <property type="evidence" value="ECO:0007669"/>
    <property type="project" value="TreeGrafter"/>
</dbReference>